<evidence type="ECO:0000313" key="2">
    <source>
        <dbReference type="EMBL" id="AAM93941.1"/>
    </source>
</evidence>
<protein>
    <submittedName>
        <fullName evidence="2">Zinc finger transcription factor</fullName>
    </submittedName>
</protein>
<accession>Q7XZ83</accession>
<proteinExistence type="evidence at transcript level"/>
<dbReference type="AlphaFoldDB" id="Q7XZ83"/>
<organism evidence="2">
    <name type="scientific">Griffithsia japonica</name>
    <name type="common">Red alga</name>
    <dbReference type="NCBI Taxonomy" id="83288"/>
    <lineage>
        <taxon>Eukaryota</taxon>
        <taxon>Rhodophyta</taxon>
        <taxon>Florideophyceae</taxon>
        <taxon>Rhodymeniophycidae</taxon>
        <taxon>Ceramiales</taxon>
        <taxon>Ceramiaceae</taxon>
        <taxon>Griffithsia</taxon>
    </lineage>
</organism>
<feature type="non-terminal residue" evidence="2">
    <location>
        <position position="1"/>
    </location>
</feature>
<evidence type="ECO:0000256" key="1">
    <source>
        <dbReference type="SAM" id="MobiDB-lite"/>
    </source>
</evidence>
<reference evidence="2" key="1">
    <citation type="submission" date="2002-06" db="EMBL/GenBank/DDBJ databases">
        <authorList>
            <person name="Liu C.L."/>
            <person name="Lee Y.K."/>
            <person name="Lee H.K."/>
        </authorList>
    </citation>
    <scope>NUCLEOTIDE SEQUENCE</scope>
</reference>
<feature type="compositionally biased region" description="Polar residues" evidence="1">
    <location>
        <begin position="61"/>
        <end position="84"/>
    </location>
</feature>
<dbReference type="EMBL" id="AY123069">
    <property type="protein sequence ID" value="AAM93941.1"/>
    <property type="molecule type" value="mRNA"/>
</dbReference>
<name>Q7XZ83_GRIJA</name>
<feature type="region of interest" description="Disordered" evidence="1">
    <location>
        <begin position="48"/>
        <end position="110"/>
    </location>
</feature>
<sequence length="151" mass="16410">HPSLTPLILNPRPLQGLLNASPSSRPVHYRSTHRPLSPIPASVFAKQNYRPQTPFPPNHPHVSTKTLVPCLTSLSKNPPSSHPLTSPLFPQQHPSPPPPHQHQFSSYPASKFPPSHHMYFFVSSLSSGPLTSSVPSSFTPSLNPSPSTPST</sequence>
<feature type="region of interest" description="Disordered" evidence="1">
    <location>
        <begin position="127"/>
        <end position="151"/>
    </location>
</feature>